<sequence>MLSFHDEAEIAALVARLSVRLGARAAGCWALDAGACRLVQVAFVSAPSLDREVHRAFQEATRSVPLDRADLGIVAAASGRRPAVSRAAELPPDAGSGYWLRAFGAELSMAIPILAPGGDVLGVVSIAISPGSGEAEALALERLLAACGPMASLLAGG</sequence>
<keyword evidence="2" id="KW-1185">Reference proteome</keyword>
<accession>A0A5B9W2W1</accession>
<evidence type="ECO:0000313" key="2">
    <source>
        <dbReference type="Proteomes" id="UP000324233"/>
    </source>
</evidence>
<proteinExistence type="predicted"/>
<evidence type="ECO:0008006" key="3">
    <source>
        <dbReference type="Google" id="ProtNLM"/>
    </source>
</evidence>
<protein>
    <recommendedName>
        <fullName evidence="3">GAF domain-containing protein</fullName>
    </recommendedName>
</protein>
<dbReference type="EMBL" id="CP042997">
    <property type="protein sequence ID" value="QEH34579.1"/>
    <property type="molecule type" value="Genomic_DNA"/>
</dbReference>
<dbReference type="Proteomes" id="UP000324233">
    <property type="component" value="Chromosome"/>
</dbReference>
<reference evidence="1 2" key="1">
    <citation type="submission" date="2019-08" db="EMBL/GenBank/DDBJ databases">
        <title>Deep-cultivation of Planctomycetes and their phenomic and genomic characterization uncovers novel biology.</title>
        <authorList>
            <person name="Wiegand S."/>
            <person name="Jogler M."/>
            <person name="Boedeker C."/>
            <person name="Pinto D."/>
            <person name="Vollmers J."/>
            <person name="Rivas-Marin E."/>
            <person name="Kohn T."/>
            <person name="Peeters S.H."/>
            <person name="Heuer A."/>
            <person name="Rast P."/>
            <person name="Oberbeckmann S."/>
            <person name="Bunk B."/>
            <person name="Jeske O."/>
            <person name="Meyerdierks A."/>
            <person name="Storesund J.E."/>
            <person name="Kallscheuer N."/>
            <person name="Luecker S."/>
            <person name="Lage O.M."/>
            <person name="Pohl T."/>
            <person name="Merkel B.J."/>
            <person name="Hornburger P."/>
            <person name="Mueller R.-W."/>
            <person name="Bruemmer F."/>
            <person name="Labrenz M."/>
            <person name="Spormann A.M."/>
            <person name="Op den Camp H."/>
            <person name="Overmann J."/>
            <person name="Amann R."/>
            <person name="Jetten M.S.M."/>
            <person name="Mascher T."/>
            <person name="Medema M.H."/>
            <person name="Devos D.P."/>
            <person name="Kaster A.-K."/>
            <person name="Ovreas L."/>
            <person name="Rohde M."/>
            <person name="Galperin M.Y."/>
            <person name="Jogler C."/>
        </authorList>
    </citation>
    <scope>NUCLEOTIDE SEQUENCE [LARGE SCALE GENOMIC DNA]</scope>
    <source>
        <strain evidence="1 2">OJF2</strain>
    </source>
</reference>
<name>A0A5B9W2W1_9BACT</name>
<organism evidence="1 2">
    <name type="scientific">Aquisphaera giovannonii</name>
    <dbReference type="NCBI Taxonomy" id="406548"/>
    <lineage>
        <taxon>Bacteria</taxon>
        <taxon>Pseudomonadati</taxon>
        <taxon>Planctomycetota</taxon>
        <taxon>Planctomycetia</taxon>
        <taxon>Isosphaerales</taxon>
        <taxon>Isosphaeraceae</taxon>
        <taxon>Aquisphaera</taxon>
    </lineage>
</organism>
<dbReference type="AlphaFoldDB" id="A0A5B9W2W1"/>
<dbReference type="Gene3D" id="3.30.450.40">
    <property type="match status" value="1"/>
</dbReference>
<dbReference type="RefSeq" id="WP_210420536.1">
    <property type="nucleotide sequence ID" value="NZ_CP042997.1"/>
</dbReference>
<evidence type="ECO:0000313" key="1">
    <source>
        <dbReference type="EMBL" id="QEH34579.1"/>
    </source>
</evidence>
<dbReference type="KEGG" id="agv:OJF2_31200"/>
<dbReference type="InterPro" id="IPR029016">
    <property type="entry name" value="GAF-like_dom_sf"/>
</dbReference>
<dbReference type="SUPFAM" id="SSF55781">
    <property type="entry name" value="GAF domain-like"/>
    <property type="match status" value="1"/>
</dbReference>
<gene>
    <name evidence="1" type="ORF">OJF2_31200</name>
</gene>